<dbReference type="SUPFAM" id="SSF46565">
    <property type="entry name" value="Chaperone J-domain"/>
    <property type="match status" value="1"/>
</dbReference>
<feature type="domain" description="J" evidence="2">
    <location>
        <begin position="43"/>
        <end position="109"/>
    </location>
</feature>
<evidence type="ECO:0000313" key="4">
    <source>
        <dbReference type="Proteomes" id="UP000220797"/>
    </source>
</evidence>
<proteinExistence type="predicted"/>
<dbReference type="GO" id="GO:0005783">
    <property type="term" value="C:endoplasmic reticulum"/>
    <property type="evidence" value="ECO:0007669"/>
    <property type="project" value="TreeGrafter"/>
</dbReference>
<accession>A0A1J1GRV1</accession>
<dbReference type="InterPro" id="IPR001623">
    <property type="entry name" value="DnaJ_domain"/>
</dbReference>
<name>A0A1J1GRV1_PLAGA</name>
<dbReference type="GO" id="GO:0051087">
    <property type="term" value="F:protein-folding chaperone binding"/>
    <property type="evidence" value="ECO:0007669"/>
    <property type="project" value="TreeGrafter"/>
</dbReference>
<dbReference type="Pfam" id="PF00226">
    <property type="entry name" value="DnaJ"/>
    <property type="match status" value="1"/>
</dbReference>
<keyword evidence="4" id="KW-1185">Reference proteome</keyword>
<dbReference type="InterPro" id="IPR036869">
    <property type="entry name" value="J_dom_sf"/>
</dbReference>
<dbReference type="Proteomes" id="UP000220797">
    <property type="component" value="Unassembled WGS sequence"/>
</dbReference>
<dbReference type="CDD" id="cd06257">
    <property type="entry name" value="DnaJ"/>
    <property type="match status" value="1"/>
</dbReference>
<dbReference type="SMART" id="SM00271">
    <property type="entry name" value="DnaJ"/>
    <property type="match status" value="1"/>
</dbReference>
<organism evidence="3 4">
    <name type="scientific">Plasmodium gallinaceum</name>
    <dbReference type="NCBI Taxonomy" id="5849"/>
    <lineage>
        <taxon>Eukaryota</taxon>
        <taxon>Sar</taxon>
        <taxon>Alveolata</taxon>
        <taxon>Apicomplexa</taxon>
        <taxon>Aconoidasida</taxon>
        <taxon>Haemosporida</taxon>
        <taxon>Plasmodiidae</taxon>
        <taxon>Plasmodium</taxon>
        <taxon>Plasmodium (Haemamoeba)</taxon>
    </lineage>
</organism>
<dbReference type="Gene3D" id="1.10.287.110">
    <property type="entry name" value="DnaJ domain"/>
    <property type="match status" value="1"/>
</dbReference>
<comment type="caution">
    <text evidence="3">The sequence shown here is derived from an EMBL/GenBank/DDBJ whole genome shotgun (WGS) entry which is preliminary data.</text>
</comment>
<dbReference type="InterPro" id="IPR018253">
    <property type="entry name" value="DnaJ_domain_CS"/>
</dbReference>
<dbReference type="InterPro" id="IPR051948">
    <property type="entry name" value="Hsp70_co-chaperone_J-domain"/>
</dbReference>
<reference evidence="3" key="1">
    <citation type="submission" date="2015-04" db="EMBL/GenBank/DDBJ databases">
        <authorList>
            <consortium name="Pathogen Informatics"/>
        </authorList>
    </citation>
    <scope>NUCLEOTIDE SEQUENCE [LARGE SCALE GENOMIC DNA]</scope>
    <source>
        <strain evidence="3">8A</strain>
    </source>
</reference>
<protein>
    <submittedName>
        <fullName evidence="3">DnaJ protein, putative</fullName>
    </submittedName>
</protein>
<sequence>MFLIKKRNIHFFNIISTSNILSKSFINTRNNFKFLKRHFSSKNFYDILNVKKTSSKNEIKQAYRKLALKYHPDRNPNNRKESEKKFREITEAYETLSDDNKKRIYDSQLNNGFYSNSFNNYSNATNNMNYNYQTRRMSDEEIENVFKNVFGNINLNDIFKSNIFNENNFRTRTMQNDIFSNLGSFESYGNNNSENIKQTNIKTEIIPKGNKIIEKTTKIITYKDGKVKQEIIEREINNNSKEFEDFFDFDFLKNNLYNLNNINNRNSAYNNKIFNRTIKDYKQNNVTKYILNYFYGILSIATRRFFVNLILQLIRKVIQTIIFILKKK</sequence>
<evidence type="ECO:0000256" key="1">
    <source>
        <dbReference type="ARBA" id="ARBA00023186"/>
    </source>
</evidence>
<dbReference type="PANTHER" id="PTHR44360">
    <property type="entry name" value="DNAJ HOMOLOG SUBFAMILY B MEMBER 9"/>
    <property type="match status" value="1"/>
</dbReference>
<dbReference type="VEuPathDB" id="PlasmoDB:PGAL8A_00242600"/>
<dbReference type="OMA" id="YQTRRMS"/>
<dbReference type="PRINTS" id="PR00625">
    <property type="entry name" value="JDOMAIN"/>
</dbReference>
<dbReference type="AlphaFoldDB" id="A0A1J1GRV1"/>
<evidence type="ECO:0000313" key="3">
    <source>
        <dbReference type="EMBL" id="CRG95028.1"/>
    </source>
</evidence>
<dbReference type="GO" id="GO:0051787">
    <property type="term" value="F:misfolded protein binding"/>
    <property type="evidence" value="ECO:0007669"/>
    <property type="project" value="TreeGrafter"/>
</dbReference>
<dbReference type="GO" id="GO:0036503">
    <property type="term" value="P:ERAD pathway"/>
    <property type="evidence" value="ECO:0007669"/>
    <property type="project" value="TreeGrafter"/>
</dbReference>
<dbReference type="FunFam" id="1.10.287.110:FF:000205">
    <property type="entry name" value="DnaJ protein"/>
    <property type="match status" value="1"/>
</dbReference>
<dbReference type="GeneID" id="39730954"/>
<gene>
    <name evidence="3" type="ORF">PGAL8A_00242600</name>
</gene>
<keyword evidence="1" id="KW-0143">Chaperone</keyword>
<dbReference type="OrthoDB" id="10250354at2759"/>
<dbReference type="RefSeq" id="XP_028527841.1">
    <property type="nucleotide sequence ID" value="XM_028671161.1"/>
</dbReference>
<dbReference type="PROSITE" id="PS00636">
    <property type="entry name" value="DNAJ_1"/>
    <property type="match status" value="1"/>
</dbReference>
<dbReference type="PROSITE" id="PS50076">
    <property type="entry name" value="DNAJ_2"/>
    <property type="match status" value="1"/>
</dbReference>
<dbReference type="PANTHER" id="PTHR44360:SF1">
    <property type="entry name" value="DNAJ HOMOLOG SUBFAMILY B MEMBER 9"/>
    <property type="match status" value="1"/>
</dbReference>
<evidence type="ECO:0000259" key="2">
    <source>
        <dbReference type="PROSITE" id="PS50076"/>
    </source>
</evidence>
<dbReference type="EMBL" id="CVMV01000032">
    <property type="protein sequence ID" value="CRG95028.1"/>
    <property type="molecule type" value="Genomic_DNA"/>
</dbReference>